<name>A0ABU8WHI7_9BURK</name>
<reference evidence="2 3" key="1">
    <citation type="submission" date="2024-03" db="EMBL/GenBank/DDBJ databases">
        <title>Novel species of the genus Variovorax.</title>
        <authorList>
            <person name="Liu Q."/>
            <person name="Xin Y.-H."/>
        </authorList>
    </citation>
    <scope>NUCLEOTIDE SEQUENCE [LARGE SCALE GENOMIC DNA]</scope>
    <source>
        <strain evidence="2 3">KACC 18900</strain>
    </source>
</reference>
<dbReference type="PROSITE" id="PS51318">
    <property type="entry name" value="TAT"/>
    <property type="match status" value="1"/>
</dbReference>
<dbReference type="Pfam" id="PF20256">
    <property type="entry name" value="MoCoBD_2"/>
    <property type="match status" value="2"/>
</dbReference>
<dbReference type="Proteomes" id="UP001385892">
    <property type="component" value="Unassembled WGS sequence"/>
</dbReference>
<dbReference type="RefSeq" id="WP_340341477.1">
    <property type="nucleotide sequence ID" value="NZ_JBBKZT010000002.1"/>
</dbReference>
<dbReference type="SUPFAM" id="SSF56003">
    <property type="entry name" value="Molybdenum cofactor-binding domain"/>
    <property type="match status" value="2"/>
</dbReference>
<accession>A0ABU8WHI7</accession>
<dbReference type="InterPro" id="IPR006311">
    <property type="entry name" value="TAT_signal"/>
</dbReference>
<dbReference type="InterPro" id="IPR046867">
    <property type="entry name" value="AldOxase/xan_DH_MoCoBD2"/>
</dbReference>
<dbReference type="Gene3D" id="3.90.1170.50">
    <property type="entry name" value="Aldehyde oxidase/xanthine dehydrogenase, a/b hammerhead"/>
    <property type="match status" value="1"/>
</dbReference>
<organism evidence="2 3">
    <name type="scientific">Variovorax rhizosphaerae</name>
    <dbReference type="NCBI Taxonomy" id="1836200"/>
    <lineage>
        <taxon>Bacteria</taxon>
        <taxon>Pseudomonadati</taxon>
        <taxon>Pseudomonadota</taxon>
        <taxon>Betaproteobacteria</taxon>
        <taxon>Burkholderiales</taxon>
        <taxon>Comamonadaceae</taxon>
        <taxon>Variovorax</taxon>
    </lineage>
</organism>
<sequence>MDTPPVPSAGTSRRRFLQAAPLTGLVLYVGLPAIGVAADAPAKYGGDGMPEGLRDSPKIFVSIAPDGTVSIVVNRSEMGQGVRTSIPKIVADELEADWKRVRVVQAPGDEAKYGNQDTDGSRSTRHWFDPMRRCGASARVMLEQAAAARWKVPLDSVQARNHEVVHKPSGRKLGYGALALAAAKLDVQAPASVKLKDPSQYRYIGKEDTFLTDGQAIATGKTWFGIDTRLPGMLYAVIARPRVLGGKVKSFDATEALKVPGVVKVFAMEGTPPPSEFQPIGGIVVVGKDTWAAIKGRSLLKIEWDDGAHASYNSPAFRAELEQAVLKTGGKEVRNEGDTYAALSKAAKKVEANYYVPHYAHASMECPAATARIVNGACEVWACTQSPQASRDRVAKRLNLAADKVTVNVTLLGGGFGRKSKQDFVVEAALTSKEMGGQPVKLTWTREDDLHHDYFHTVCAQHLEAGLDANGKVTAWLHRTAEPTIASIFAPDPKTLATFELGLGLVGLPYAIPNIRIENPEATAHARIGWLRAVNNIQHAFASQSFIAEIAQAQGKDHRDLLIELLGPDRLIDPRKIGDGWNHGESPERYPVNVGRLRGVIERATKEAQWGRKLGSGKGLGLAAHYSFVTYVAAVVEVSVDPSGDILIPRIDVAVDCGPTVNPDRVRSQIEGACVMGLSQAVVSEITFKNGRAEQDNFHQYEVMRMNLAPKKIVVHIMPSTYDVPLGGVGEPGVPVIAPALMNAIAAATGKRIRQLPLRAQLANVT</sequence>
<dbReference type="Gene3D" id="3.30.365.10">
    <property type="entry name" value="Aldehyde oxidase/xanthine dehydrogenase, molybdopterin binding domain"/>
    <property type="match status" value="4"/>
</dbReference>
<dbReference type="InterPro" id="IPR037165">
    <property type="entry name" value="AldOxase/xan_DH_Mopterin-bd_sf"/>
</dbReference>
<evidence type="ECO:0000313" key="3">
    <source>
        <dbReference type="Proteomes" id="UP001385892"/>
    </source>
</evidence>
<dbReference type="InterPro" id="IPR012368">
    <property type="entry name" value="OxRdtase_Mopterin-bd_su_IorB"/>
</dbReference>
<keyword evidence="3" id="KW-1185">Reference proteome</keyword>
<dbReference type="PANTHER" id="PTHR47495">
    <property type="entry name" value="ALDEHYDE DEHYDROGENASE"/>
    <property type="match status" value="1"/>
</dbReference>
<evidence type="ECO:0000259" key="1">
    <source>
        <dbReference type="SMART" id="SM01008"/>
    </source>
</evidence>
<dbReference type="InterPro" id="IPR000674">
    <property type="entry name" value="Ald_Oxase/Xan_DH_a/b"/>
</dbReference>
<dbReference type="InterPro" id="IPR008274">
    <property type="entry name" value="AldOxase/xan_DH_MoCoBD1"/>
</dbReference>
<dbReference type="Pfam" id="PF02738">
    <property type="entry name" value="MoCoBD_1"/>
    <property type="match status" value="1"/>
</dbReference>
<dbReference type="SMART" id="SM01008">
    <property type="entry name" value="Ald_Xan_dh_C"/>
    <property type="match status" value="1"/>
</dbReference>
<feature type="domain" description="Aldehyde oxidase/xanthine dehydrogenase a/b hammerhead" evidence="1">
    <location>
        <begin position="219"/>
        <end position="308"/>
    </location>
</feature>
<gene>
    <name evidence="2" type="ORF">WKW82_06220</name>
</gene>
<comment type="caution">
    <text evidence="2">The sequence shown here is derived from an EMBL/GenBank/DDBJ whole genome shotgun (WGS) entry which is preliminary data.</text>
</comment>
<evidence type="ECO:0000313" key="2">
    <source>
        <dbReference type="EMBL" id="MEJ8846233.1"/>
    </source>
</evidence>
<dbReference type="InterPro" id="IPR052516">
    <property type="entry name" value="N-heterocyclic_Hydroxylase"/>
</dbReference>
<dbReference type="EMBL" id="JBBKZT010000002">
    <property type="protein sequence ID" value="MEJ8846233.1"/>
    <property type="molecule type" value="Genomic_DNA"/>
</dbReference>
<dbReference type="PIRSF" id="PIRSF036389">
    <property type="entry name" value="IOR_B"/>
    <property type="match status" value="1"/>
</dbReference>
<dbReference type="PANTHER" id="PTHR47495:SF3">
    <property type="entry name" value="BLR6219 PROTEIN"/>
    <property type="match status" value="1"/>
</dbReference>
<protein>
    <submittedName>
        <fullName evidence="2">Xanthine dehydrogenase family protein molybdopterin-binding subunit</fullName>
    </submittedName>
</protein>
<proteinExistence type="predicted"/>